<feature type="domain" description="ABC3 transporter permease C-terminal" evidence="9">
    <location>
        <begin position="271"/>
        <end position="386"/>
    </location>
</feature>
<gene>
    <name evidence="11" type="ordered locus">MSWAN_1146</name>
</gene>
<feature type="transmembrane region" description="Helical" evidence="8">
    <location>
        <begin position="20"/>
        <end position="42"/>
    </location>
</feature>
<dbReference type="HOGENOM" id="CLU_000604_8_0_2"/>
<keyword evidence="2" id="KW-1003">Cell membrane</keyword>
<feature type="region of interest" description="Disordered" evidence="7">
    <location>
        <begin position="99"/>
        <end position="121"/>
    </location>
</feature>
<evidence type="ECO:0000256" key="6">
    <source>
        <dbReference type="ARBA" id="ARBA00038076"/>
    </source>
</evidence>
<feature type="compositionally biased region" description="Low complexity" evidence="7">
    <location>
        <begin position="99"/>
        <end position="116"/>
    </location>
</feature>
<dbReference type="InterPro" id="IPR050250">
    <property type="entry name" value="Macrolide_Exporter_MacB"/>
</dbReference>
<dbReference type="KEGG" id="mew:MSWAN_1146"/>
<dbReference type="PANTHER" id="PTHR30572:SF4">
    <property type="entry name" value="ABC TRANSPORTER PERMEASE YTRF"/>
    <property type="match status" value="1"/>
</dbReference>
<organism evidence="11 12">
    <name type="scientific">Methanobacterium paludis (strain DSM 25820 / JCM 18151 / SWAN1)</name>
    <dbReference type="NCBI Taxonomy" id="868131"/>
    <lineage>
        <taxon>Archaea</taxon>
        <taxon>Methanobacteriati</taxon>
        <taxon>Methanobacteriota</taxon>
        <taxon>Methanomada group</taxon>
        <taxon>Methanobacteria</taxon>
        <taxon>Methanobacteriales</taxon>
        <taxon>Methanobacteriaceae</taxon>
        <taxon>Methanobacterium</taxon>
    </lineage>
</organism>
<dbReference type="Pfam" id="PF02687">
    <property type="entry name" value="FtsX"/>
    <property type="match status" value="1"/>
</dbReference>
<evidence type="ECO:0000313" key="11">
    <source>
        <dbReference type="EMBL" id="AEG18164.1"/>
    </source>
</evidence>
<keyword evidence="12" id="KW-1185">Reference proteome</keyword>
<accession>F6D4V5</accession>
<dbReference type="InterPro" id="IPR025857">
    <property type="entry name" value="MacB_PCD"/>
</dbReference>
<feature type="transmembrane region" description="Helical" evidence="8">
    <location>
        <begin position="270"/>
        <end position="293"/>
    </location>
</feature>
<protein>
    <recommendedName>
        <fullName evidence="13">ABC transporter permease</fullName>
    </recommendedName>
</protein>
<feature type="domain" description="MacB-like periplasmic core" evidence="10">
    <location>
        <begin position="18"/>
        <end position="240"/>
    </location>
</feature>
<comment type="subcellular location">
    <subcellularLocation>
        <location evidence="1">Cell membrane</location>
        <topology evidence="1">Multi-pass membrane protein</topology>
    </subcellularLocation>
</comment>
<comment type="similarity">
    <text evidence="6">Belongs to the ABC-4 integral membrane protein family.</text>
</comment>
<dbReference type="OrthoDB" id="11469at2157"/>
<evidence type="ECO:0000256" key="8">
    <source>
        <dbReference type="SAM" id="Phobius"/>
    </source>
</evidence>
<proteinExistence type="inferred from homology"/>
<keyword evidence="4 8" id="KW-1133">Transmembrane helix</keyword>
<evidence type="ECO:0000259" key="10">
    <source>
        <dbReference type="Pfam" id="PF12704"/>
    </source>
</evidence>
<dbReference type="GO" id="GO:0005886">
    <property type="term" value="C:plasma membrane"/>
    <property type="evidence" value="ECO:0007669"/>
    <property type="project" value="UniProtKB-SubCell"/>
</dbReference>
<reference evidence="11 12" key="1">
    <citation type="journal article" date="2014" name="Int. J. Syst. Evol. Microbiol.">
        <title>Methanobacterium paludis sp. nov. and a novel strain of Methanobacterium lacus isolated from northern peatlands.</title>
        <authorList>
            <person name="Cadillo-Quiroz H."/>
            <person name="Brauer S.L."/>
            <person name="Goodson N."/>
            <person name="Yavitt J.B."/>
            <person name="Zinder S.H."/>
        </authorList>
    </citation>
    <scope>NUCLEOTIDE SEQUENCE [LARGE SCALE GENOMIC DNA]</scope>
    <source>
        <strain evidence="12">DSM 25820 / JCM 18151 / SWAN1</strain>
    </source>
</reference>
<dbReference type="PANTHER" id="PTHR30572">
    <property type="entry name" value="MEMBRANE COMPONENT OF TRANSPORTER-RELATED"/>
    <property type="match status" value="1"/>
</dbReference>
<evidence type="ECO:0000256" key="4">
    <source>
        <dbReference type="ARBA" id="ARBA00022989"/>
    </source>
</evidence>
<keyword evidence="3 8" id="KW-0812">Transmembrane</keyword>
<dbReference type="InterPro" id="IPR003838">
    <property type="entry name" value="ABC3_permease_C"/>
</dbReference>
<evidence type="ECO:0000256" key="1">
    <source>
        <dbReference type="ARBA" id="ARBA00004651"/>
    </source>
</evidence>
<evidence type="ECO:0000259" key="9">
    <source>
        <dbReference type="Pfam" id="PF02687"/>
    </source>
</evidence>
<dbReference type="GO" id="GO:0022857">
    <property type="term" value="F:transmembrane transporter activity"/>
    <property type="evidence" value="ECO:0007669"/>
    <property type="project" value="TreeGrafter"/>
</dbReference>
<feature type="transmembrane region" description="Helical" evidence="8">
    <location>
        <begin position="313"/>
        <end position="346"/>
    </location>
</feature>
<dbReference type="Proteomes" id="UP000009231">
    <property type="component" value="Chromosome"/>
</dbReference>
<evidence type="ECO:0000256" key="5">
    <source>
        <dbReference type="ARBA" id="ARBA00023136"/>
    </source>
</evidence>
<evidence type="ECO:0000256" key="3">
    <source>
        <dbReference type="ARBA" id="ARBA00022692"/>
    </source>
</evidence>
<evidence type="ECO:0008006" key="13">
    <source>
        <dbReference type="Google" id="ProtNLM"/>
    </source>
</evidence>
<evidence type="ECO:0000256" key="7">
    <source>
        <dbReference type="SAM" id="MobiDB-lite"/>
    </source>
</evidence>
<dbReference type="EMBL" id="CP002772">
    <property type="protein sequence ID" value="AEG18164.1"/>
    <property type="molecule type" value="Genomic_DNA"/>
</dbReference>
<dbReference type="AlphaFoldDB" id="F6D4V5"/>
<feature type="transmembrane region" description="Helical" evidence="8">
    <location>
        <begin position="352"/>
        <end position="376"/>
    </location>
</feature>
<dbReference type="Pfam" id="PF12704">
    <property type="entry name" value="MacB_PCD"/>
    <property type="match status" value="1"/>
</dbReference>
<keyword evidence="5 8" id="KW-0472">Membrane</keyword>
<name>F6D4V5_METPW</name>
<sequence>MSFLSLVVKNPFRNKTRTSLAIVGIAIGITIIVAMGMITSGLQSSTQSTLKAGAAEITVTNASSNSFGSSGGTLAQSWVTKVENISGVKTAAGFLSVSNSSSSNTSGSSTSSSSGSSPGGSSMGGLTIIGIDSTQLSLAGVSSTDVNGSLFSNGSTSEVIIGKNSAQSLNKTIGDTINLYGKDFTITGIYQTGNIMQDQNVYMSLNTLQNITNNTGKISSIYVKDADNTNDTQVSNAIKAAYPNDLSTTTAEDQANKMNSIMGTIDSASWAISLLAIFIGGIGVINTMIMSVFERTREIGVLKAVGWKNRRILGMIIGESIVLTFLAAVVGTIVGVVGVEALLYFSGTSMTATFTLAILLRAFGVALLVGVIGGLYPAYRATKLAPTEALRYE</sequence>
<evidence type="ECO:0000256" key="2">
    <source>
        <dbReference type="ARBA" id="ARBA00022475"/>
    </source>
</evidence>
<dbReference type="STRING" id="868131.MSWAN_1146"/>
<dbReference type="GeneID" id="10668651"/>
<evidence type="ECO:0000313" key="12">
    <source>
        <dbReference type="Proteomes" id="UP000009231"/>
    </source>
</evidence>
<dbReference type="RefSeq" id="WP_013825666.1">
    <property type="nucleotide sequence ID" value="NC_015574.1"/>
</dbReference>
<dbReference type="eggNOG" id="arCOG02312">
    <property type="taxonomic scope" value="Archaea"/>
</dbReference>